<comment type="subcellular location">
    <subcellularLocation>
        <location evidence="1">Membrane</location>
        <topology evidence="1">Multi-pass membrane protein</topology>
    </subcellularLocation>
</comment>
<dbReference type="EMBL" id="CAKOGL010000017">
    <property type="protein sequence ID" value="CAH2097013.1"/>
    <property type="molecule type" value="Genomic_DNA"/>
</dbReference>
<feature type="transmembrane region" description="Helical" evidence="10">
    <location>
        <begin position="917"/>
        <end position="937"/>
    </location>
</feature>
<feature type="compositionally biased region" description="Basic and acidic residues" evidence="9">
    <location>
        <begin position="600"/>
        <end position="616"/>
    </location>
</feature>
<dbReference type="PANTHER" id="PTHR11003">
    <property type="entry name" value="POTASSIUM CHANNEL, SUBFAMILY K"/>
    <property type="match status" value="1"/>
</dbReference>
<keyword evidence="5 8" id="KW-0406">Ion transport</keyword>
<dbReference type="GO" id="GO:0005886">
    <property type="term" value="C:plasma membrane"/>
    <property type="evidence" value="ECO:0007669"/>
    <property type="project" value="TreeGrafter"/>
</dbReference>
<dbReference type="Gene3D" id="1.10.287.70">
    <property type="match status" value="1"/>
</dbReference>
<reference evidence="12" key="1">
    <citation type="submission" date="2022-03" db="EMBL/GenBank/DDBJ databases">
        <authorList>
            <person name="Tunstrom K."/>
        </authorList>
    </citation>
    <scope>NUCLEOTIDE SEQUENCE</scope>
</reference>
<evidence type="ECO:0000256" key="8">
    <source>
        <dbReference type="RuleBase" id="RU003857"/>
    </source>
</evidence>
<organism evidence="12 13">
    <name type="scientific">Euphydryas editha</name>
    <name type="common">Edith's checkerspot</name>
    <dbReference type="NCBI Taxonomy" id="104508"/>
    <lineage>
        <taxon>Eukaryota</taxon>
        <taxon>Metazoa</taxon>
        <taxon>Ecdysozoa</taxon>
        <taxon>Arthropoda</taxon>
        <taxon>Hexapoda</taxon>
        <taxon>Insecta</taxon>
        <taxon>Pterygota</taxon>
        <taxon>Neoptera</taxon>
        <taxon>Endopterygota</taxon>
        <taxon>Lepidoptera</taxon>
        <taxon>Glossata</taxon>
        <taxon>Ditrysia</taxon>
        <taxon>Papilionoidea</taxon>
        <taxon>Nymphalidae</taxon>
        <taxon>Nymphalinae</taxon>
        <taxon>Euphydryas</taxon>
    </lineage>
</organism>
<keyword evidence="4 10" id="KW-1133">Transmembrane helix</keyword>
<keyword evidence="7 8" id="KW-0407">Ion channel</keyword>
<dbReference type="AlphaFoldDB" id="A0AAU9UCV6"/>
<evidence type="ECO:0000256" key="7">
    <source>
        <dbReference type="ARBA" id="ARBA00023303"/>
    </source>
</evidence>
<dbReference type="InterPro" id="IPR003280">
    <property type="entry name" value="2pore_dom_K_chnl"/>
</dbReference>
<dbReference type="GO" id="GO:0015271">
    <property type="term" value="F:outward rectifier potassium channel activity"/>
    <property type="evidence" value="ECO:0007669"/>
    <property type="project" value="TreeGrafter"/>
</dbReference>
<evidence type="ECO:0000256" key="6">
    <source>
        <dbReference type="ARBA" id="ARBA00023136"/>
    </source>
</evidence>
<keyword evidence="13" id="KW-1185">Reference proteome</keyword>
<feature type="compositionally biased region" description="Basic and acidic residues" evidence="9">
    <location>
        <begin position="261"/>
        <end position="284"/>
    </location>
</feature>
<feature type="transmembrane region" description="Helical" evidence="10">
    <location>
        <begin position="785"/>
        <end position="806"/>
    </location>
</feature>
<feature type="compositionally biased region" description="Basic and acidic residues" evidence="9">
    <location>
        <begin position="189"/>
        <end position="211"/>
    </location>
</feature>
<dbReference type="Proteomes" id="UP001153954">
    <property type="component" value="Unassembled WGS sequence"/>
</dbReference>
<evidence type="ECO:0000256" key="9">
    <source>
        <dbReference type="SAM" id="MobiDB-lite"/>
    </source>
</evidence>
<comment type="caution">
    <text evidence="12">The sequence shown here is derived from an EMBL/GenBank/DDBJ whole genome shotgun (WGS) entry which is preliminary data.</text>
</comment>
<feature type="region of interest" description="Disordered" evidence="9">
    <location>
        <begin position="168"/>
        <end position="284"/>
    </location>
</feature>
<feature type="transmembrane region" description="Helical" evidence="10">
    <location>
        <begin position="971"/>
        <end position="993"/>
    </location>
</feature>
<feature type="transmembrane region" description="Helical" evidence="10">
    <location>
        <begin position="754"/>
        <end position="773"/>
    </location>
</feature>
<evidence type="ECO:0000313" key="13">
    <source>
        <dbReference type="Proteomes" id="UP001153954"/>
    </source>
</evidence>
<feature type="domain" description="Potassium channel" evidence="11">
    <location>
        <begin position="925"/>
        <end position="997"/>
    </location>
</feature>
<dbReference type="GO" id="GO:0030322">
    <property type="term" value="P:stabilization of membrane potential"/>
    <property type="evidence" value="ECO:0007669"/>
    <property type="project" value="TreeGrafter"/>
</dbReference>
<protein>
    <recommendedName>
        <fullName evidence="11">Potassium channel domain-containing protein</fullName>
    </recommendedName>
</protein>
<evidence type="ECO:0000256" key="5">
    <source>
        <dbReference type="ARBA" id="ARBA00023065"/>
    </source>
</evidence>
<keyword evidence="2 8" id="KW-0813">Transport</keyword>
<proteinExistence type="inferred from homology"/>
<feature type="compositionally biased region" description="Basic and acidic residues" evidence="9">
    <location>
        <begin position="235"/>
        <end position="253"/>
    </location>
</feature>
<sequence>MSEEESNIDIAITLKIPVIKSDSEAQTSGKIISRLRSPVYKKEDTMEGDLQTQSMSIRKRRNLSKNRGLATRQREKTPEPGRTSIPHEDSTSDDEEMFPQRTSREIEADNTYEEMKRLVQEQANEKDPVYDIDNDEILEARALEANEKRRRSISPFALPDKEELTKLQRKGSFVHPGNKLLSTNYALSPKDESSSHKDSLTIENPEKRDARNSLSTPPISPKEKEFAQTFPTPPKKLEEIVYPDEVNKEPTDKLKRKQSVIKKDEQVSEENETKQSTKLKTAKEIETPVPGQLVTKVIQVERTPSKKLTQDQKPVVELKERVVRTPSKKTSAEAKPVITKQIPSKQINEPPSKVPPVKPARSKSLSRYVSKTSESEMSEDQIYQQNINANGTRRKVVPTPRRFLRNRSPRTNRSHSVNRVEDARNFDITATEMSETSREIIGLMQKARARSLSIPKDDPRLPTEYKQYSKVLQTPNKTPVNFRQIRGISCPKTIQIISDREILSGLSSKPKAKKEVEKYNKRASGYAEANQSEYTSSCYSSSPSENEYEFDLLERSAELTRKLKLLSCEGETQESQRSILSRDFEEKHEVIPKSSLRKRSVADKSTNKKTEKEEVNKNMSSKIKKDNKNKTLTASRWKFIANWRQFQNEHQNDYHKLKLLLNRCICDLLLLIFMCGVGGIMFKTLEGSFENAYKCGTRSVKRDFIESLWRESYRLREEEWKSLARRKLYEFEDQLHTAHEAGVTSYSGQRSWNFMNSFVYCLTLVTTIGYGHIAPKTTYGRVATIVYAIIGIPLFLIVLADFGKLFTRIIKFFWAYIRRFYYTRSCKRVRRTAPMQEVMKGLNIVYDVVRRPSQIFSEDNIEGGNAEVPPPPVIRKPSDVPPPLPPKPGTTAKEIDIDTEPDTPAPSVFEIDDEFNLPISVAIFILVLYIIIGAVGYNCWETWNFFESFYFVFISMSTIGLGDLVPDHPMFMMASILYLVFGLALTSMCINVVQVKLSDTFKQASAKLGATIGLKVAEEDGSLVPITPSIIEIPAVHKPKTETEESKSTGETDNAKTK</sequence>
<feature type="region of interest" description="Disordered" evidence="9">
    <location>
        <begin position="860"/>
        <end position="898"/>
    </location>
</feature>
<dbReference type="GO" id="GO:0022841">
    <property type="term" value="F:potassium ion leak channel activity"/>
    <property type="evidence" value="ECO:0007669"/>
    <property type="project" value="TreeGrafter"/>
</dbReference>
<evidence type="ECO:0000313" key="12">
    <source>
        <dbReference type="EMBL" id="CAH2097013.1"/>
    </source>
</evidence>
<feature type="region of interest" description="Disordered" evidence="9">
    <location>
        <begin position="1036"/>
        <end position="1058"/>
    </location>
</feature>
<evidence type="ECO:0000256" key="1">
    <source>
        <dbReference type="ARBA" id="ARBA00004141"/>
    </source>
</evidence>
<evidence type="ECO:0000256" key="10">
    <source>
        <dbReference type="SAM" id="Phobius"/>
    </source>
</evidence>
<feature type="domain" description="Potassium channel" evidence="11">
    <location>
        <begin position="749"/>
        <end position="807"/>
    </location>
</feature>
<accession>A0AAU9UCV6</accession>
<dbReference type="SUPFAM" id="SSF81324">
    <property type="entry name" value="Voltage-gated potassium channels"/>
    <property type="match status" value="2"/>
</dbReference>
<dbReference type="PANTHER" id="PTHR11003:SF335">
    <property type="entry name" value="POTASSIUM CHANNEL DOMAIN-CONTAINING PROTEIN"/>
    <property type="match status" value="1"/>
</dbReference>
<feature type="compositionally biased region" description="Basic and acidic residues" evidence="9">
    <location>
        <begin position="72"/>
        <end position="90"/>
    </location>
</feature>
<keyword evidence="3 8" id="KW-0812">Transmembrane</keyword>
<feature type="transmembrane region" description="Helical" evidence="10">
    <location>
        <begin position="660"/>
        <end position="682"/>
    </location>
</feature>
<feature type="compositionally biased region" description="Basic and acidic residues" evidence="9">
    <location>
        <begin position="1039"/>
        <end position="1058"/>
    </location>
</feature>
<dbReference type="Pfam" id="PF07885">
    <property type="entry name" value="Ion_trans_2"/>
    <property type="match status" value="2"/>
</dbReference>
<keyword evidence="6 10" id="KW-0472">Membrane</keyword>
<feature type="region of interest" description="Disordered" evidence="9">
    <location>
        <begin position="39"/>
        <end position="112"/>
    </location>
</feature>
<evidence type="ECO:0000256" key="2">
    <source>
        <dbReference type="ARBA" id="ARBA00022448"/>
    </source>
</evidence>
<evidence type="ECO:0000256" key="3">
    <source>
        <dbReference type="ARBA" id="ARBA00022692"/>
    </source>
</evidence>
<evidence type="ECO:0000259" key="11">
    <source>
        <dbReference type="Pfam" id="PF07885"/>
    </source>
</evidence>
<feature type="compositionally biased region" description="Basic and acidic residues" evidence="9">
    <location>
        <begin position="102"/>
        <end position="112"/>
    </location>
</feature>
<dbReference type="InterPro" id="IPR013099">
    <property type="entry name" value="K_chnl_dom"/>
</dbReference>
<gene>
    <name evidence="12" type="ORF">EEDITHA_LOCUS12286</name>
</gene>
<name>A0AAU9UCV6_EUPED</name>
<feature type="region of interest" description="Disordered" evidence="9">
    <location>
        <begin position="595"/>
        <end position="627"/>
    </location>
</feature>
<evidence type="ECO:0000256" key="4">
    <source>
        <dbReference type="ARBA" id="ARBA00022989"/>
    </source>
</evidence>
<feature type="region of interest" description="Disordered" evidence="9">
    <location>
        <begin position="344"/>
        <end position="364"/>
    </location>
</feature>
<dbReference type="PRINTS" id="PR01333">
    <property type="entry name" value="2POREKCHANEL"/>
</dbReference>
<feature type="compositionally biased region" description="Pro residues" evidence="9">
    <location>
        <begin position="868"/>
        <end position="888"/>
    </location>
</feature>
<comment type="similarity">
    <text evidence="8">Belongs to the two pore domain potassium channel (TC 1.A.1.8) family.</text>
</comment>